<name>A0A194WCA9_CYTMA</name>
<dbReference type="PANTHER" id="PTHR43180:SF33">
    <property type="entry name" value="15-HYDROXYPROSTAGLANDIN DEHYDROGENASE [NAD(+)]-LIKE"/>
    <property type="match status" value="1"/>
</dbReference>
<keyword evidence="3" id="KW-0560">Oxidoreductase</keyword>
<dbReference type="PRINTS" id="PR00080">
    <property type="entry name" value="SDRFAMILY"/>
</dbReference>
<keyword evidence="2" id="KW-0521">NADP</keyword>
<evidence type="ECO:0000256" key="2">
    <source>
        <dbReference type="ARBA" id="ARBA00022857"/>
    </source>
</evidence>
<dbReference type="Pfam" id="PF00106">
    <property type="entry name" value="adh_short"/>
    <property type="match status" value="1"/>
</dbReference>
<keyword evidence="6" id="KW-1185">Reference proteome</keyword>
<dbReference type="InterPro" id="IPR020904">
    <property type="entry name" value="Sc_DH/Rdtase_CS"/>
</dbReference>
<evidence type="ECO:0000313" key="5">
    <source>
        <dbReference type="EMBL" id="KUI73760.1"/>
    </source>
</evidence>
<proteinExistence type="inferred from homology"/>
<dbReference type="InterPro" id="IPR036291">
    <property type="entry name" value="NAD(P)-bd_dom_sf"/>
</dbReference>
<dbReference type="PROSITE" id="PS00061">
    <property type="entry name" value="ADH_SHORT"/>
    <property type="match status" value="1"/>
</dbReference>
<accession>A0A194WCA9</accession>
<sequence>MANDTVKVAIITGGSRGIGFTVAKTLAERGGWQIHLIDIKEDVGTQAASSLPNTTFHKANVANYEELGAVFKSAFTAGGNRLDFVFANAGTIEMTDPRAKSDSIDVPPPPDFRVLDVNLGGCINTVHLGRHYLNLSPEKGSIVMTSSVAGFWPAYWAPLYTASKFGVIGFMRSVAWNYKFEGIRVNSLSPGAVRTSILSKEAWDCMPVDVFTPIELIAETVLKLADGQDFVDAKGVRVPSEELYGQSLVANGKNVYVQGEPEYCDEILARTIDGTKHQTVFDD</sequence>
<dbReference type="PRINTS" id="PR00081">
    <property type="entry name" value="GDHRDH"/>
</dbReference>
<evidence type="ECO:0000256" key="4">
    <source>
        <dbReference type="RuleBase" id="RU000363"/>
    </source>
</evidence>
<organism evidence="5 6">
    <name type="scientific">Cytospora mali</name>
    <name type="common">Apple Valsa canker fungus</name>
    <name type="synonym">Valsa mali</name>
    <dbReference type="NCBI Taxonomy" id="578113"/>
    <lineage>
        <taxon>Eukaryota</taxon>
        <taxon>Fungi</taxon>
        <taxon>Dikarya</taxon>
        <taxon>Ascomycota</taxon>
        <taxon>Pezizomycotina</taxon>
        <taxon>Sordariomycetes</taxon>
        <taxon>Sordariomycetidae</taxon>
        <taxon>Diaporthales</taxon>
        <taxon>Cytosporaceae</taxon>
        <taxon>Cytospora</taxon>
    </lineage>
</organism>
<dbReference type="InterPro" id="IPR002347">
    <property type="entry name" value="SDR_fam"/>
</dbReference>
<dbReference type="GO" id="GO:0016491">
    <property type="term" value="F:oxidoreductase activity"/>
    <property type="evidence" value="ECO:0007669"/>
    <property type="project" value="UniProtKB-KW"/>
</dbReference>
<dbReference type="SUPFAM" id="SSF51735">
    <property type="entry name" value="NAD(P)-binding Rossmann-fold domains"/>
    <property type="match status" value="1"/>
</dbReference>
<dbReference type="SMR" id="A0A194WCA9"/>
<comment type="similarity">
    <text evidence="1 4">Belongs to the short-chain dehydrogenases/reductases (SDR) family.</text>
</comment>
<gene>
    <name evidence="5" type="ORF">VM1G_09589</name>
</gene>
<protein>
    <submittedName>
        <fullName evidence="5">15-hydroxyprostaglandin dehydrogenase [NAD(+)]</fullName>
    </submittedName>
</protein>
<dbReference type="OrthoDB" id="37659at2759"/>
<dbReference type="EMBL" id="CM003108">
    <property type="protein sequence ID" value="KUI73760.1"/>
    <property type="molecule type" value="Genomic_DNA"/>
</dbReference>
<dbReference type="Gene3D" id="3.40.50.720">
    <property type="entry name" value="NAD(P)-binding Rossmann-like Domain"/>
    <property type="match status" value="1"/>
</dbReference>
<evidence type="ECO:0000313" key="6">
    <source>
        <dbReference type="Proteomes" id="UP000078559"/>
    </source>
</evidence>
<dbReference type="PANTHER" id="PTHR43180">
    <property type="entry name" value="3-OXOACYL-(ACYL-CARRIER-PROTEIN) REDUCTASE (AFU_ORTHOLOGUE AFUA_6G11210)"/>
    <property type="match status" value="1"/>
</dbReference>
<reference evidence="5" key="1">
    <citation type="submission" date="2014-12" db="EMBL/GenBank/DDBJ databases">
        <title>Genome Sequence of Valsa Canker Pathogens Uncovers a Specific Adaption of Colonization on Woody Bark.</title>
        <authorList>
            <person name="Yin Z."/>
            <person name="Liu H."/>
            <person name="Gao X."/>
            <person name="Li Z."/>
            <person name="Song N."/>
            <person name="Ke X."/>
            <person name="Dai Q."/>
            <person name="Wu Y."/>
            <person name="Sun Y."/>
            <person name="Xu J.-R."/>
            <person name="Kang Z.K."/>
            <person name="Wang L."/>
            <person name="Huang L."/>
        </authorList>
    </citation>
    <scope>NUCLEOTIDE SEQUENCE [LARGE SCALE GENOMIC DNA]</scope>
    <source>
        <strain evidence="5">03-8</strain>
    </source>
</reference>
<dbReference type="AlphaFoldDB" id="A0A194WCA9"/>
<dbReference type="Proteomes" id="UP000078559">
    <property type="component" value="Chromosome 11"/>
</dbReference>
<evidence type="ECO:0000256" key="1">
    <source>
        <dbReference type="ARBA" id="ARBA00006484"/>
    </source>
</evidence>
<evidence type="ECO:0000256" key="3">
    <source>
        <dbReference type="ARBA" id="ARBA00023002"/>
    </source>
</evidence>